<protein>
    <recommendedName>
        <fullName evidence="2">DUF7803 domain-containing protein</fullName>
    </recommendedName>
</protein>
<evidence type="ECO:0000259" key="2">
    <source>
        <dbReference type="Pfam" id="PF25086"/>
    </source>
</evidence>
<dbReference type="Proteomes" id="UP000316621">
    <property type="component" value="Chromosome 6"/>
</dbReference>
<evidence type="ECO:0000313" key="4">
    <source>
        <dbReference type="Proteomes" id="UP000316621"/>
    </source>
</evidence>
<accession>A0A4Y7K701</accession>
<name>A0A4Y7K701_PAPSO</name>
<dbReference type="GO" id="GO:0003743">
    <property type="term" value="F:translation initiation factor activity"/>
    <property type="evidence" value="ECO:0007669"/>
    <property type="project" value="InterPro"/>
</dbReference>
<dbReference type="Gramene" id="RZC67765">
    <property type="protein sequence ID" value="RZC67765"/>
    <property type="gene ID" value="C5167_011456"/>
</dbReference>
<dbReference type="InterPro" id="IPR039757">
    <property type="entry name" value="EIF2D"/>
</dbReference>
<reference evidence="3 4" key="1">
    <citation type="journal article" date="2018" name="Science">
        <title>The opium poppy genome and morphinan production.</title>
        <authorList>
            <person name="Guo L."/>
            <person name="Winzer T."/>
            <person name="Yang X."/>
            <person name="Li Y."/>
            <person name="Ning Z."/>
            <person name="He Z."/>
            <person name="Teodor R."/>
            <person name="Lu Y."/>
            <person name="Bowser T.A."/>
            <person name="Graham I.A."/>
            <person name="Ye K."/>
        </authorList>
    </citation>
    <scope>NUCLEOTIDE SEQUENCE [LARGE SCALE GENOMIC DNA]</scope>
    <source>
        <strain evidence="4">cv. HN1</strain>
        <tissue evidence="3">Leaves</tissue>
    </source>
</reference>
<dbReference type="PANTHER" id="PTHR12217">
    <property type="entry name" value="EUKARYOTIC TRANSLATION INITIATION FACTOR 2D"/>
    <property type="match status" value="1"/>
</dbReference>
<evidence type="ECO:0000256" key="1">
    <source>
        <dbReference type="SAM" id="MobiDB-lite"/>
    </source>
</evidence>
<dbReference type="STRING" id="3469.A0A4Y7K701"/>
<dbReference type="PANTHER" id="PTHR12217:SF4">
    <property type="entry name" value="EUKARYOTIC TRANSLATION INITIATION FACTOR 2D"/>
    <property type="match status" value="1"/>
</dbReference>
<dbReference type="GO" id="GO:0001731">
    <property type="term" value="P:formation of translation preinitiation complex"/>
    <property type="evidence" value="ECO:0007669"/>
    <property type="project" value="InterPro"/>
</dbReference>
<dbReference type="EMBL" id="CM010720">
    <property type="protein sequence ID" value="RZC67765.1"/>
    <property type="molecule type" value="Genomic_DNA"/>
</dbReference>
<dbReference type="AlphaFoldDB" id="A0A4Y7K701"/>
<feature type="region of interest" description="Disordered" evidence="1">
    <location>
        <begin position="68"/>
        <end position="87"/>
    </location>
</feature>
<feature type="region of interest" description="Disordered" evidence="1">
    <location>
        <begin position="1"/>
        <end position="26"/>
    </location>
</feature>
<gene>
    <name evidence="3" type="ORF">C5167_011456</name>
</gene>
<dbReference type="Pfam" id="PF25086">
    <property type="entry name" value="DUF7803"/>
    <property type="match status" value="1"/>
</dbReference>
<dbReference type="InterPro" id="IPR056705">
    <property type="entry name" value="DUF7803"/>
</dbReference>
<feature type="domain" description="DUF7803" evidence="2">
    <location>
        <begin position="1"/>
        <end position="37"/>
    </location>
</feature>
<proteinExistence type="predicted"/>
<keyword evidence="4" id="KW-1185">Reference proteome</keyword>
<organism evidence="3 4">
    <name type="scientific">Papaver somniferum</name>
    <name type="common">Opium poppy</name>
    <dbReference type="NCBI Taxonomy" id="3469"/>
    <lineage>
        <taxon>Eukaryota</taxon>
        <taxon>Viridiplantae</taxon>
        <taxon>Streptophyta</taxon>
        <taxon>Embryophyta</taxon>
        <taxon>Tracheophyta</taxon>
        <taxon>Spermatophyta</taxon>
        <taxon>Magnoliopsida</taxon>
        <taxon>Ranunculales</taxon>
        <taxon>Papaveraceae</taxon>
        <taxon>Papaveroideae</taxon>
        <taxon>Papaver</taxon>
    </lineage>
</organism>
<sequence length="113" mass="12372">MDADLEPSMDETILVGDDLMTRPSSPIIPPEIASHISSKENKHKKEVMLLDVNRKHSDYTSFKPEKLQPQMAADNSVSVASEGQPQRPTLEVVEIYKSSVSVNPILGALGVDT</sequence>
<evidence type="ECO:0000313" key="3">
    <source>
        <dbReference type="EMBL" id="RZC67765.1"/>
    </source>
</evidence>
<feature type="compositionally biased region" description="Polar residues" evidence="1">
    <location>
        <begin position="73"/>
        <end position="87"/>
    </location>
</feature>